<reference evidence="8 9" key="1">
    <citation type="submission" date="2021-06" db="EMBL/GenBank/DDBJ databases">
        <title>Bacillus sp. RD4P76, an endophyte from a halophyte.</title>
        <authorList>
            <person name="Sun J.-Q."/>
        </authorList>
    </citation>
    <scope>NUCLEOTIDE SEQUENCE [LARGE SCALE GENOMIC DNA]</scope>
    <source>
        <strain evidence="8 9">CGMCC 1.15917</strain>
    </source>
</reference>
<dbReference type="EMBL" id="JAHQCS010000134">
    <property type="protein sequence ID" value="MBU9713355.1"/>
    <property type="molecule type" value="Genomic_DNA"/>
</dbReference>
<gene>
    <name evidence="8" type="ORF">KS419_16630</name>
</gene>
<dbReference type="PANTHER" id="PTHR12992:SF11">
    <property type="entry name" value="MITOCHONDRIAL COENZYME A DIPHOSPHATASE NUDT8"/>
    <property type="match status" value="1"/>
</dbReference>
<keyword evidence="5" id="KW-0460">Magnesium</keyword>
<evidence type="ECO:0000256" key="6">
    <source>
        <dbReference type="ARBA" id="ARBA00023211"/>
    </source>
</evidence>
<dbReference type="Proteomes" id="UP000784880">
    <property type="component" value="Unassembled WGS sequence"/>
</dbReference>
<evidence type="ECO:0000256" key="3">
    <source>
        <dbReference type="ARBA" id="ARBA00022723"/>
    </source>
</evidence>
<dbReference type="InterPro" id="IPR000086">
    <property type="entry name" value="NUDIX_hydrolase_dom"/>
</dbReference>
<organism evidence="8 9">
    <name type="scientific">Evansella tamaricis</name>
    <dbReference type="NCBI Taxonomy" id="2069301"/>
    <lineage>
        <taxon>Bacteria</taxon>
        <taxon>Bacillati</taxon>
        <taxon>Bacillota</taxon>
        <taxon>Bacilli</taxon>
        <taxon>Bacillales</taxon>
        <taxon>Bacillaceae</taxon>
        <taxon>Evansella</taxon>
    </lineage>
</organism>
<keyword evidence="9" id="KW-1185">Reference proteome</keyword>
<evidence type="ECO:0000313" key="9">
    <source>
        <dbReference type="Proteomes" id="UP000784880"/>
    </source>
</evidence>
<keyword evidence="3" id="KW-0479">Metal-binding</keyword>
<evidence type="ECO:0000256" key="2">
    <source>
        <dbReference type="ARBA" id="ARBA00001946"/>
    </source>
</evidence>
<comment type="cofactor">
    <cofactor evidence="1">
        <name>Mn(2+)</name>
        <dbReference type="ChEBI" id="CHEBI:29035"/>
    </cofactor>
</comment>
<dbReference type="PANTHER" id="PTHR12992">
    <property type="entry name" value="NUDIX HYDROLASE"/>
    <property type="match status" value="1"/>
</dbReference>
<keyword evidence="6" id="KW-0464">Manganese</keyword>
<comment type="cofactor">
    <cofactor evidence="2">
        <name>Mg(2+)</name>
        <dbReference type="ChEBI" id="CHEBI:18420"/>
    </cofactor>
</comment>
<protein>
    <submittedName>
        <fullName evidence="8">CoA pyrophosphatase</fullName>
    </submittedName>
</protein>
<evidence type="ECO:0000259" key="7">
    <source>
        <dbReference type="PROSITE" id="PS51462"/>
    </source>
</evidence>
<dbReference type="RefSeq" id="WP_217067516.1">
    <property type="nucleotide sequence ID" value="NZ_JAHQCS010000134.1"/>
</dbReference>
<keyword evidence="4" id="KW-0378">Hydrolase</keyword>
<dbReference type="PROSITE" id="PS51462">
    <property type="entry name" value="NUDIX"/>
    <property type="match status" value="1"/>
</dbReference>
<dbReference type="CDD" id="cd03426">
    <property type="entry name" value="NUDIX_CoAse_Nudt7"/>
    <property type="match status" value="1"/>
</dbReference>
<feature type="domain" description="Nudix hydrolase" evidence="7">
    <location>
        <begin position="17"/>
        <end position="149"/>
    </location>
</feature>
<proteinExistence type="predicted"/>
<accession>A0ABS6JIY9</accession>
<evidence type="ECO:0000256" key="5">
    <source>
        <dbReference type="ARBA" id="ARBA00022842"/>
    </source>
</evidence>
<name>A0ABS6JIY9_9BACI</name>
<sequence length="203" mass="23527">MNHFQARKANILEHELYKHFAIFVPLIKRNGVLHFVFEVRAQNIRQPGEVCFPGGKVDSTDASYEQAATRELCEELGVVPSDTQVIGELDYLITPFQIILYPFLGMIHSDAPLKKNDAEVKEIFYVPVSYFLKTAPQEHYIYLQVQPEKEFPYHLIPNGENYNWRTSKVTEQFYEYDGKVIWGLTARILTHVMDEIKKSKTGV</sequence>
<evidence type="ECO:0000313" key="8">
    <source>
        <dbReference type="EMBL" id="MBU9713355.1"/>
    </source>
</evidence>
<evidence type="ECO:0000256" key="4">
    <source>
        <dbReference type="ARBA" id="ARBA00022801"/>
    </source>
</evidence>
<evidence type="ECO:0000256" key="1">
    <source>
        <dbReference type="ARBA" id="ARBA00001936"/>
    </source>
</evidence>
<dbReference type="Pfam" id="PF00293">
    <property type="entry name" value="NUDIX"/>
    <property type="match status" value="1"/>
</dbReference>
<comment type="caution">
    <text evidence="8">The sequence shown here is derived from an EMBL/GenBank/DDBJ whole genome shotgun (WGS) entry which is preliminary data.</text>
</comment>
<dbReference type="InterPro" id="IPR045121">
    <property type="entry name" value="CoAse"/>
</dbReference>